<gene>
    <name evidence="2" type="ORF">RI108_10990</name>
</gene>
<evidence type="ECO:0000313" key="2">
    <source>
        <dbReference type="EMBL" id="WNC07867.1"/>
    </source>
</evidence>
<dbReference type="EMBL" id="CP134081">
    <property type="protein sequence ID" value="WNC07867.1"/>
    <property type="molecule type" value="Genomic_DNA"/>
</dbReference>
<evidence type="ECO:0000256" key="1">
    <source>
        <dbReference type="SAM" id="MobiDB-lite"/>
    </source>
</evidence>
<accession>A0AAJ6LVN6</accession>
<sequence>MADDKQPPAEDTEDTEDQTPAHSTPEEKERLKDFNKDGIPPGVA</sequence>
<feature type="compositionally biased region" description="Basic and acidic residues" evidence="1">
    <location>
        <begin position="24"/>
        <end position="36"/>
    </location>
</feature>
<dbReference type="RefSeq" id="WP_310790937.1">
    <property type="nucleotide sequence ID" value="NZ_CP134081.1"/>
</dbReference>
<reference evidence="2" key="1">
    <citation type="submission" date="2023-09" db="EMBL/GenBank/DDBJ databases">
        <title>First report of Pseudomonas coleopterorum DJ13 causing leaf spot on Rhododendron pulchrum Sweet in China.</title>
        <authorList>
            <person name="Zhang Y."/>
        </authorList>
    </citation>
    <scope>NUCLEOTIDE SEQUENCE</scope>
    <source>
        <strain evidence="2">DJ13</strain>
    </source>
</reference>
<organism evidence="2 3">
    <name type="scientific">Pseudomonas coleopterorum</name>
    <dbReference type="NCBI Taxonomy" id="1605838"/>
    <lineage>
        <taxon>Bacteria</taxon>
        <taxon>Pseudomonadati</taxon>
        <taxon>Pseudomonadota</taxon>
        <taxon>Gammaproteobacteria</taxon>
        <taxon>Pseudomonadales</taxon>
        <taxon>Pseudomonadaceae</taxon>
        <taxon>Pseudomonas</taxon>
    </lineage>
</organism>
<protein>
    <submittedName>
        <fullName evidence="2">Uncharacterized protein</fullName>
    </submittedName>
</protein>
<name>A0AAJ6LVN6_9PSED</name>
<dbReference type="AlphaFoldDB" id="A0AAJ6LVN6"/>
<dbReference type="Proteomes" id="UP001258207">
    <property type="component" value="Chromosome"/>
</dbReference>
<proteinExistence type="predicted"/>
<feature type="region of interest" description="Disordered" evidence="1">
    <location>
        <begin position="1"/>
        <end position="44"/>
    </location>
</feature>
<evidence type="ECO:0000313" key="3">
    <source>
        <dbReference type="Proteomes" id="UP001258207"/>
    </source>
</evidence>